<name>A0A9P6MJ95_9FUNG</name>
<evidence type="ECO:0000313" key="4">
    <source>
        <dbReference type="Proteomes" id="UP000703661"/>
    </source>
</evidence>
<dbReference type="InterPro" id="IPR057207">
    <property type="entry name" value="FBXL15_LRR"/>
</dbReference>
<sequence length="517" mass="58235">MSSAPSKRGSSTQQQGRQQQIQQQSDPGKRQLPQKSLQHRTAEQTSAALPPLACPKSPFGIEEVVYEIVSYLDKSSLLNCILVSKVFYCASIRVLWTSVQWRNLAWTDSFLSEFDRYGHYTVELHENYTADLERVARVCTNLRELRLNWTPIADEKLAGILQTSPKITSLFLHSCRALTSISLLHIANHTALKHLEIKNMIYIDEPSFVILLKSCPLLEHLTLEDVRLDRIALNSLGSTPLNIRTLALTRSSPPGSFVRNLLRNAPMIKEFSMARNVHSVLSKDDLLPLQGIYKHISNLNLESCKSIDGEAILSLINACPGLERVNMSGTSIDDAGLESLATHCTKVTSLNLAWCAHITDEGLLRLLGTCTGLKFLDISTLDIISAAIFDMQTPWVCLQLETLIIIGINMTRPRGSIQRNHVMMFNQLSRLESLQDLAIGGANLVLELEAGLDKMEKLGNLESFRIKHLQTALGEDEIRWLVEAWPKLKRVRFESESLPHPWFRYFRQQRPHLVLGS</sequence>
<comment type="caution">
    <text evidence="3">The sequence shown here is derived from an EMBL/GenBank/DDBJ whole genome shotgun (WGS) entry which is preliminary data.</text>
</comment>
<dbReference type="SUPFAM" id="SSF52047">
    <property type="entry name" value="RNI-like"/>
    <property type="match status" value="1"/>
</dbReference>
<dbReference type="GO" id="GO:0031146">
    <property type="term" value="P:SCF-dependent proteasomal ubiquitin-dependent protein catabolic process"/>
    <property type="evidence" value="ECO:0007669"/>
    <property type="project" value="TreeGrafter"/>
</dbReference>
<proteinExistence type="predicted"/>
<dbReference type="EMBL" id="JAAAID010002845">
    <property type="protein sequence ID" value="KAG0003505.1"/>
    <property type="molecule type" value="Genomic_DNA"/>
</dbReference>
<dbReference type="Pfam" id="PF25372">
    <property type="entry name" value="DUF7885"/>
    <property type="match status" value="1"/>
</dbReference>
<feature type="compositionally biased region" description="Low complexity" evidence="1">
    <location>
        <begin position="13"/>
        <end position="24"/>
    </location>
</feature>
<feature type="domain" description="F-box/LRR-repeat protein 15-like leucin rich repeat" evidence="2">
    <location>
        <begin position="294"/>
        <end position="388"/>
    </location>
</feature>
<gene>
    <name evidence="3" type="primary">FBXO41</name>
    <name evidence="3" type="ORF">BGZ80_005786</name>
</gene>
<dbReference type="PANTHER" id="PTHR13318">
    <property type="entry name" value="PARTNER OF PAIRED, ISOFORM B-RELATED"/>
    <property type="match status" value="1"/>
</dbReference>
<feature type="compositionally biased region" description="Polar residues" evidence="1">
    <location>
        <begin position="1"/>
        <end position="12"/>
    </location>
</feature>
<dbReference type="GO" id="GO:0019005">
    <property type="term" value="C:SCF ubiquitin ligase complex"/>
    <property type="evidence" value="ECO:0007669"/>
    <property type="project" value="TreeGrafter"/>
</dbReference>
<dbReference type="AlphaFoldDB" id="A0A9P6MJ95"/>
<dbReference type="InterPro" id="IPR006553">
    <property type="entry name" value="Leu-rich_rpt_Cys-con_subtyp"/>
</dbReference>
<keyword evidence="4" id="KW-1185">Reference proteome</keyword>
<protein>
    <submittedName>
        <fullName evidence="3">F-box only protein 41</fullName>
    </submittedName>
</protein>
<evidence type="ECO:0000313" key="3">
    <source>
        <dbReference type="EMBL" id="KAG0003505.1"/>
    </source>
</evidence>
<organism evidence="3 4">
    <name type="scientific">Entomortierella chlamydospora</name>
    <dbReference type="NCBI Taxonomy" id="101097"/>
    <lineage>
        <taxon>Eukaryota</taxon>
        <taxon>Fungi</taxon>
        <taxon>Fungi incertae sedis</taxon>
        <taxon>Mucoromycota</taxon>
        <taxon>Mortierellomycotina</taxon>
        <taxon>Mortierellomycetes</taxon>
        <taxon>Mortierellales</taxon>
        <taxon>Mortierellaceae</taxon>
        <taxon>Entomortierella</taxon>
    </lineage>
</organism>
<dbReference type="SMART" id="SM00367">
    <property type="entry name" value="LRR_CC"/>
    <property type="match status" value="5"/>
</dbReference>
<evidence type="ECO:0000259" key="2">
    <source>
        <dbReference type="Pfam" id="PF25372"/>
    </source>
</evidence>
<reference evidence="3" key="1">
    <citation type="journal article" date="2020" name="Fungal Divers.">
        <title>Resolving the Mortierellaceae phylogeny through synthesis of multi-gene phylogenetics and phylogenomics.</title>
        <authorList>
            <person name="Vandepol N."/>
            <person name="Liber J."/>
            <person name="Desiro A."/>
            <person name="Na H."/>
            <person name="Kennedy M."/>
            <person name="Barry K."/>
            <person name="Grigoriev I.V."/>
            <person name="Miller A.N."/>
            <person name="O'Donnell K."/>
            <person name="Stajich J.E."/>
            <person name="Bonito G."/>
        </authorList>
    </citation>
    <scope>NUCLEOTIDE SEQUENCE</scope>
    <source>
        <strain evidence="3">NRRL 2769</strain>
    </source>
</reference>
<dbReference type="Pfam" id="PF13516">
    <property type="entry name" value="LRR_6"/>
    <property type="match status" value="1"/>
</dbReference>
<evidence type="ECO:0000256" key="1">
    <source>
        <dbReference type="SAM" id="MobiDB-lite"/>
    </source>
</evidence>
<dbReference type="PANTHER" id="PTHR13318:SF190">
    <property type="entry name" value="PARTNER OF PAIRED, ISOFORM B"/>
    <property type="match status" value="1"/>
</dbReference>
<dbReference type="InterPro" id="IPR032675">
    <property type="entry name" value="LRR_dom_sf"/>
</dbReference>
<dbReference type="Proteomes" id="UP000703661">
    <property type="component" value="Unassembled WGS sequence"/>
</dbReference>
<accession>A0A9P6MJ95</accession>
<dbReference type="Gene3D" id="3.80.10.10">
    <property type="entry name" value="Ribonuclease Inhibitor"/>
    <property type="match status" value="2"/>
</dbReference>
<feature type="region of interest" description="Disordered" evidence="1">
    <location>
        <begin position="1"/>
        <end position="46"/>
    </location>
</feature>
<dbReference type="InterPro" id="IPR001611">
    <property type="entry name" value="Leu-rich_rpt"/>
</dbReference>